<comment type="caution">
    <text evidence="9">Lacks conserved residue(s) required for the propagation of feature annotation.</text>
</comment>
<keyword evidence="4 9" id="KW-0547">Nucleotide-binding</keyword>
<dbReference type="PANTHER" id="PTHR43210:SF2">
    <property type="entry name" value="ATP-DEPENDENT DETHIOBIOTIN SYNTHETASE BIOD 2"/>
    <property type="match status" value="1"/>
</dbReference>
<comment type="subcellular location">
    <subcellularLocation>
        <location evidence="9">Cytoplasm</location>
    </subcellularLocation>
</comment>
<dbReference type="OrthoDB" id="9802097at2"/>
<dbReference type="EC" id="6.3.3.3" evidence="9"/>
<protein>
    <recommendedName>
        <fullName evidence="9">ATP-dependent dethiobiotin synthetase BioD</fullName>
        <ecNumber evidence="9">6.3.3.3</ecNumber>
    </recommendedName>
    <alternativeName>
        <fullName evidence="9">DTB synthetase</fullName>
        <shortName evidence="9">DTBS</shortName>
    </alternativeName>
    <alternativeName>
        <fullName evidence="9">Dethiobiotin synthase</fullName>
    </alternativeName>
</protein>
<feature type="binding site" evidence="9">
    <location>
        <position position="117"/>
    </location>
    <ligand>
        <name>Mg(2+)</name>
        <dbReference type="ChEBI" id="CHEBI:18420"/>
    </ligand>
</feature>
<evidence type="ECO:0000256" key="6">
    <source>
        <dbReference type="ARBA" id="ARBA00022840"/>
    </source>
</evidence>
<comment type="catalytic activity">
    <reaction evidence="9">
        <text>(7R,8S)-7,8-diammoniononanoate + CO2 + ATP = (4R,5S)-dethiobiotin + ADP + phosphate + 3 H(+)</text>
        <dbReference type="Rhea" id="RHEA:15805"/>
        <dbReference type="ChEBI" id="CHEBI:15378"/>
        <dbReference type="ChEBI" id="CHEBI:16526"/>
        <dbReference type="ChEBI" id="CHEBI:30616"/>
        <dbReference type="ChEBI" id="CHEBI:43474"/>
        <dbReference type="ChEBI" id="CHEBI:149469"/>
        <dbReference type="ChEBI" id="CHEBI:149473"/>
        <dbReference type="ChEBI" id="CHEBI:456216"/>
        <dbReference type="EC" id="6.3.3.3"/>
    </reaction>
</comment>
<evidence type="ECO:0000256" key="5">
    <source>
        <dbReference type="ARBA" id="ARBA00022756"/>
    </source>
</evidence>
<keyword evidence="7 9" id="KW-0460">Magnesium</keyword>
<dbReference type="InterPro" id="IPR004472">
    <property type="entry name" value="DTB_synth_BioD"/>
</dbReference>
<keyword evidence="6 9" id="KW-0067">ATP-binding</keyword>
<evidence type="ECO:0000313" key="10">
    <source>
        <dbReference type="EMBL" id="RGD67435.1"/>
    </source>
</evidence>
<keyword evidence="5 9" id="KW-0093">Biotin biosynthesis</keyword>
<keyword evidence="3 9" id="KW-0479">Metal-binding</keyword>
<sequence>MSKNIFITGTGTDIGKTFVTGLIVKKLHESGRSAAYYKAAMSGNERREDGSLIPGDALYVKTVSGIGQPLEEMCPYIYENAFSPHLASRLEGNPVQMQVVKEGFEAVGRKYEYVTMEGSGGILCPLCYNEAKIQLEDVIRELGLACLIVADAGLGTINDVVLTAGYMRARNIPVKGIIFNHFHAGDVMEEDNRNMCELLTGLTVLACVKDGDTELAMEAEALASLYEPGEEVSI</sequence>
<evidence type="ECO:0000256" key="8">
    <source>
        <dbReference type="ARBA" id="ARBA00047386"/>
    </source>
</evidence>
<comment type="pathway">
    <text evidence="9">Cofactor biosynthesis; biotin biosynthesis; biotin from 7,8-diaminononanoate: step 1/2.</text>
</comment>
<feature type="binding site" evidence="9">
    <location>
        <begin position="117"/>
        <end position="120"/>
    </location>
    <ligand>
        <name>ATP</name>
        <dbReference type="ChEBI" id="CHEBI:30616"/>
    </ligand>
</feature>
<dbReference type="PANTHER" id="PTHR43210">
    <property type="entry name" value="DETHIOBIOTIN SYNTHETASE"/>
    <property type="match status" value="1"/>
</dbReference>
<name>A0A3E3DDY7_9FIRM</name>
<dbReference type="AlphaFoldDB" id="A0A3E3DDY7"/>
<evidence type="ECO:0000256" key="9">
    <source>
        <dbReference type="HAMAP-Rule" id="MF_00336"/>
    </source>
</evidence>
<dbReference type="Gene3D" id="3.40.50.300">
    <property type="entry name" value="P-loop containing nucleotide triphosphate hydrolases"/>
    <property type="match status" value="1"/>
</dbReference>
<feature type="binding site" evidence="9">
    <location>
        <position position="56"/>
    </location>
    <ligand>
        <name>Mg(2+)</name>
        <dbReference type="ChEBI" id="CHEBI:18420"/>
    </ligand>
</feature>
<dbReference type="GO" id="GO:0005829">
    <property type="term" value="C:cytosol"/>
    <property type="evidence" value="ECO:0007669"/>
    <property type="project" value="TreeGrafter"/>
</dbReference>
<comment type="similarity">
    <text evidence="9">Belongs to the dethiobiotin synthetase family.</text>
</comment>
<keyword evidence="2 9" id="KW-0436">Ligase</keyword>
<dbReference type="SUPFAM" id="SSF52540">
    <property type="entry name" value="P-loop containing nucleoside triphosphate hydrolases"/>
    <property type="match status" value="1"/>
</dbReference>
<dbReference type="HAMAP" id="MF_00336">
    <property type="entry name" value="BioD"/>
    <property type="match status" value="1"/>
</dbReference>
<feature type="binding site" evidence="9">
    <location>
        <position position="17"/>
    </location>
    <ligand>
        <name>Mg(2+)</name>
        <dbReference type="ChEBI" id="CHEBI:18420"/>
    </ligand>
</feature>
<dbReference type="Pfam" id="PF13500">
    <property type="entry name" value="AAA_26"/>
    <property type="match status" value="1"/>
</dbReference>
<feature type="binding site" evidence="9">
    <location>
        <begin position="180"/>
        <end position="181"/>
    </location>
    <ligand>
        <name>ATP</name>
        <dbReference type="ChEBI" id="CHEBI:30616"/>
    </ligand>
</feature>
<dbReference type="EMBL" id="QTJW01000025">
    <property type="protein sequence ID" value="RGD67435.1"/>
    <property type="molecule type" value="Genomic_DNA"/>
</dbReference>
<feature type="binding site" evidence="9">
    <location>
        <position position="56"/>
    </location>
    <ligand>
        <name>ATP</name>
        <dbReference type="ChEBI" id="CHEBI:30616"/>
    </ligand>
</feature>
<reference evidence="10 11" key="1">
    <citation type="submission" date="2018-08" db="EMBL/GenBank/DDBJ databases">
        <title>A genome reference for cultivated species of the human gut microbiota.</title>
        <authorList>
            <person name="Zou Y."/>
            <person name="Xue W."/>
            <person name="Luo G."/>
        </authorList>
    </citation>
    <scope>NUCLEOTIDE SEQUENCE [LARGE SCALE GENOMIC DNA]</scope>
    <source>
        <strain evidence="10 11">AF19-13AC</strain>
    </source>
</reference>
<feature type="binding site" evidence="9">
    <location>
        <position position="42"/>
    </location>
    <ligand>
        <name>substrate</name>
    </ligand>
</feature>
<feature type="active site" evidence="9">
    <location>
        <position position="38"/>
    </location>
</feature>
<evidence type="ECO:0000313" key="11">
    <source>
        <dbReference type="Proteomes" id="UP000261023"/>
    </source>
</evidence>
<dbReference type="RefSeq" id="WP_029466266.1">
    <property type="nucleotide sequence ID" value="NZ_CACRUH010000011.1"/>
</dbReference>
<dbReference type="Proteomes" id="UP000261023">
    <property type="component" value="Unassembled WGS sequence"/>
</dbReference>
<gene>
    <name evidence="9 10" type="primary">bioD</name>
    <name evidence="10" type="ORF">DWX31_27350</name>
</gene>
<dbReference type="PIRSF" id="PIRSF006755">
    <property type="entry name" value="DTB_synth"/>
    <property type="match status" value="1"/>
</dbReference>
<keyword evidence="1 9" id="KW-0963">Cytoplasm</keyword>
<evidence type="ECO:0000256" key="3">
    <source>
        <dbReference type="ARBA" id="ARBA00022723"/>
    </source>
</evidence>
<accession>A0A3E3DDY7</accession>
<evidence type="ECO:0000256" key="4">
    <source>
        <dbReference type="ARBA" id="ARBA00022741"/>
    </source>
</evidence>
<organism evidence="10 11">
    <name type="scientific">Hungatella hathewayi</name>
    <dbReference type="NCBI Taxonomy" id="154046"/>
    <lineage>
        <taxon>Bacteria</taxon>
        <taxon>Bacillati</taxon>
        <taxon>Bacillota</taxon>
        <taxon>Clostridia</taxon>
        <taxon>Lachnospirales</taxon>
        <taxon>Lachnospiraceae</taxon>
        <taxon>Hungatella</taxon>
    </lineage>
</organism>
<comment type="subunit">
    <text evidence="9">Homodimer.</text>
</comment>
<evidence type="ECO:0000256" key="1">
    <source>
        <dbReference type="ARBA" id="ARBA00022490"/>
    </source>
</evidence>
<dbReference type="GO" id="GO:0005524">
    <property type="term" value="F:ATP binding"/>
    <property type="evidence" value="ECO:0007669"/>
    <property type="project" value="UniProtKB-UniRule"/>
</dbReference>
<comment type="catalytic activity">
    <reaction evidence="8">
        <text>(7R,8S)-8-amino-7-(carboxyamino)nonanoate + ATP = (4R,5S)-dethiobiotin + ADP + phosphate + H(+)</text>
        <dbReference type="Rhea" id="RHEA:63684"/>
        <dbReference type="ChEBI" id="CHEBI:15378"/>
        <dbReference type="ChEBI" id="CHEBI:30616"/>
        <dbReference type="ChEBI" id="CHEBI:43474"/>
        <dbReference type="ChEBI" id="CHEBI:149470"/>
        <dbReference type="ChEBI" id="CHEBI:149473"/>
        <dbReference type="ChEBI" id="CHEBI:456216"/>
    </reaction>
</comment>
<dbReference type="GO" id="GO:0000287">
    <property type="term" value="F:magnesium ion binding"/>
    <property type="evidence" value="ECO:0007669"/>
    <property type="project" value="UniProtKB-UniRule"/>
</dbReference>
<dbReference type="NCBIfam" id="TIGR00347">
    <property type="entry name" value="bioD"/>
    <property type="match status" value="1"/>
</dbReference>
<dbReference type="InterPro" id="IPR027417">
    <property type="entry name" value="P-loop_NTPase"/>
</dbReference>
<dbReference type="GO" id="GO:0004141">
    <property type="term" value="F:dethiobiotin synthase activity"/>
    <property type="evidence" value="ECO:0007669"/>
    <property type="project" value="UniProtKB-UniRule"/>
</dbReference>
<evidence type="ECO:0000256" key="7">
    <source>
        <dbReference type="ARBA" id="ARBA00022842"/>
    </source>
</evidence>
<feature type="binding site" evidence="9">
    <location>
        <begin position="13"/>
        <end position="18"/>
    </location>
    <ligand>
        <name>ATP</name>
        <dbReference type="ChEBI" id="CHEBI:30616"/>
    </ligand>
</feature>
<evidence type="ECO:0000256" key="2">
    <source>
        <dbReference type="ARBA" id="ARBA00022598"/>
    </source>
</evidence>
<dbReference type="CDD" id="cd03109">
    <property type="entry name" value="DTBS"/>
    <property type="match status" value="1"/>
</dbReference>
<comment type="caution">
    <text evidence="10">The sequence shown here is derived from an EMBL/GenBank/DDBJ whole genome shotgun (WGS) entry which is preliminary data.</text>
</comment>
<dbReference type="UniPathway" id="UPA00078">
    <property type="reaction ID" value="UER00161"/>
</dbReference>
<comment type="cofactor">
    <cofactor evidence="9">
        <name>Mg(2+)</name>
        <dbReference type="ChEBI" id="CHEBI:18420"/>
    </cofactor>
</comment>
<comment type="function">
    <text evidence="9">Catalyzes a mechanistically unusual reaction, the ATP-dependent insertion of CO2 between the N7 and N8 nitrogen atoms of 7,8-diaminopelargonic acid (DAPA, also called 7,8-diammoniononanoate) to form a ureido ring.</text>
</comment>
<proteinExistence type="inferred from homology"/>
<dbReference type="GO" id="GO:0009102">
    <property type="term" value="P:biotin biosynthetic process"/>
    <property type="evidence" value="ECO:0007669"/>
    <property type="project" value="UniProtKB-UniRule"/>
</dbReference>